<gene>
    <name evidence="1" type="ORF">Leucomu_01715</name>
</gene>
<dbReference type="EMBL" id="CP035037">
    <property type="protein sequence ID" value="QAB16820.1"/>
    <property type="molecule type" value="Genomic_DNA"/>
</dbReference>
<dbReference type="SUPFAM" id="SSF53756">
    <property type="entry name" value="UDP-Glycosyltransferase/glycogen phosphorylase"/>
    <property type="match status" value="1"/>
</dbReference>
<sequence length="388" mass="42629">MEARTPRQVLGAAARLLNARLHGDRFPTIAPSGGDADRVFIGPTNYAGQADSWARALESARPQTRATSMKIRYGQDSFEYPADQTVSSVYSRLSRRWQHRQLRALQGYTGLLLESARPFLGGLYDSDAARQLEELGRTGVSCALLFHGSDIRDPDIHAQKERHSPFAVDRELRDRCRGMADRSRELIERTGLPVYVSTVGLLSEVEGSNWLPVVIETDVWQAGDPPLSAGLPLRVAHAPSTGIKGTDLIEESLQRLHADKIIDYQVVRGIPHSAMPDVYRNTDVVLDSFRTGNYGVAACEGLAAGRIVVAHISEEVRRRTRELTGEELPIVEATPESLAEVLLGIVEDPTRALGIAAAGPEFVRRFHGGSRSGAVLAEWLDQHTSRTQ</sequence>
<dbReference type="Gene3D" id="3.40.50.2000">
    <property type="entry name" value="Glycogen Phosphorylase B"/>
    <property type="match status" value="1"/>
</dbReference>
<name>A0ABX5QCM6_9MICO</name>
<protein>
    <recommendedName>
        <fullName evidence="3">Glycosyltransferase family 1 protein</fullName>
    </recommendedName>
</protein>
<evidence type="ECO:0008006" key="3">
    <source>
        <dbReference type="Google" id="ProtNLM"/>
    </source>
</evidence>
<accession>A0ABX5QCM6</accession>
<evidence type="ECO:0000313" key="2">
    <source>
        <dbReference type="Proteomes" id="UP000285768"/>
    </source>
</evidence>
<proteinExistence type="predicted"/>
<keyword evidence="2" id="KW-1185">Reference proteome</keyword>
<dbReference type="Proteomes" id="UP000285768">
    <property type="component" value="Chromosome"/>
</dbReference>
<dbReference type="RefSeq" id="WP_128386144.1">
    <property type="nucleotide sequence ID" value="NZ_CP035037.1"/>
</dbReference>
<evidence type="ECO:0000313" key="1">
    <source>
        <dbReference type="EMBL" id="QAB16820.1"/>
    </source>
</evidence>
<reference evidence="1 2" key="1">
    <citation type="submission" date="2019-01" db="EMBL/GenBank/DDBJ databases">
        <title>Leucobacter muris sp. nov. isolated from the nose of a laboratory mouse.</title>
        <authorList>
            <person name="Benga L."/>
            <person name="Sproeer C."/>
            <person name="Schumann P."/>
            <person name="Verbarg S."/>
            <person name="Bunk B."/>
            <person name="Engelhardt E."/>
            <person name="Benten P.M."/>
            <person name="Sager M."/>
        </authorList>
    </citation>
    <scope>NUCLEOTIDE SEQUENCE [LARGE SCALE GENOMIC DNA]</scope>
    <source>
        <strain evidence="1 2">DSM 101948</strain>
    </source>
</reference>
<organism evidence="1 2">
    <name type="scientific">Leucobacter muris</name>
    <dbReference type="NCBI Taxonomy" id="1935379"/>
    <lineage>
        <taxon>Bacteria</taxon>
        <taxon>Bacillati</taxon>
        <taxon>Actinomycetota</taxon>
        <taxon>Actinomycetes</taxon>
        <taxon>Micrococcales</taxon>
        <taxon>Microbacteriaceae</taxon>
        <taxon>Leucobacter</taxon>
    </lineage>
</organism>